<dbReference type="GO" id="GO:0005730">
    <property type="term" value="C:nucleolus"/>
    <property type="evidence" value="ECO:0007669"/>
    <property type="project" value="UniProtKB-SubCell"/>
</dbReference>
<dbReference type="Pfam" id="PF04000">
    <property type="entry name" value="Sas10_Utp3"/>
    <property type="match status" value="1"/>
</dbReference>
<protein>
    <recommendedName>
        <fullName evidence="6">Nuclear nucleic acid-binding protein C1D</fullName>
    </recommendedName>
</protein>
<dbReference type="GO" id="GO:0003677">
    <property type="term" value="F:DNA binding"/>
    <property type="evidence" value="ECO:0007669"/>
    <property type="project" value="UniProtKB-KW"/>
</dbReference>
<comment type="subunit">
    <text evidence="6">Monomer and homodimer.</text>
</comment>
<keyword evidence="4 6" id="KW-0694">RNA-binding</keyword>
<evidence type="ECO:0000313" key="9">
    <source>
        <dbReference type="Proteomes" id="UP001344447"/>
    </source>
</evidence>
<evidence type="ECO:0000256" key="5">
    <source>
        <dbReference type="ARBA" id="ARBA00023242"/>
    </source>
</evidence>
<dbReference type="GO" id="GO:0000460">
    <property type="term" value="P:maturation of 5.8S rRNA"/>
    <property type="evidence" value="ECO:0007669"/>
    <property type="project" value="TreeGrafter"/>
</dbReference>
<comment type="similarity">
    <text evidence="2 6">Belongs to the C1D family.</text>
</comment>
<dbReference type="Proteomes" id="UP001344447">
    <property type="component" value="Unassembled WGS sequence"/>
</dbReference>
<evidence type="ECO:0000256" key="2">
    <source>
        <dbReference type="ARBA" id="ARBA00009154"/>
    </source>
</evidence>
<dbReference type="GO" id="GO:0005737">
    <property type="term" value="C:cytoplasm"/>
    <property type="evidence" value="ECO:0007669"/>
    <property type="project" value="UniProtKB-SubCell"/>
</dbReference>
<dbReference type="GO" id="GO:0000178">
    <property type="term" value="C:exosome (RNase complex)"/>
    <property type="evidence" value="ECO:0007669"/>
    <property type="project" value="TreeGrafter"/>
</dbReference>
<accession>A0AAN7TYA6</accession>
<dbReference type="AlphaFoldDB" id="A0AAN7TYA6"/>
<name>A0AAN7TYA6_9MYCE</name>
<sequence length="141" mass="16212">MSSDLPADIKQDITNFENVLDRLESQLEPFFKVPLKEHQGSLTPIENAKLNVTVAYALNSLFFMYLQTQGVSPHDHPVKTELDRIKPYILKLKTLTNENSNNNKEETKPKVDSEVVKRMINNTLSSNKKLDNESVQKKRKK</sequence>
<dbReference type="InterPro" id="IPR011082">
    <property type="entry name" value="Exosome-assoc_fac/DNA_repair"/>
</dbReference>
<dbReference type="GO" id="GO:0010468">
    <property type="term" value="P:regulation of gene expression"/>
    <property type="evidence" value="ECO:0007669"/>
    <property type="project" value="TreeGrafter"/>
</dbReference>
<evidence type="ECO:0000313" key="8">
    <source>
        <dbReference type="EMBL" id="KAK5578397.1"/>
    </source>
</evidence>
<proteinExistence type="inferred from homology"/>
<reference evidence="8 9" key="1">
    <citation type="submission" date="2023-11" db="EMBL/GenBank/DDBJ databases">
        <title>Dfirmibasis_genome.</title>
        <authorList>
            <person name="Edelbroek B."/>
            <person name="Kjellin J."/>
            <person name="Jerlstrom-Hultqvist J."/>
            <person name="Soderbom F."/>
        </authorList>
    </citation>
    <scope>NUCLEOTIDE SEQUENCE [LARGE SCALE GENOMIC DNA]</scope>
    <source>
        <strain evidence="8 9">TNS-C-14</strain>
    </source>
</reference>
<feature type="region of interest" description="Disordered" evidence="7">
    <location>
        <begin position="119"/>
        <end position="141"/>
    </location>
</feature>
<keyword evidence="5 6" id="KW-0539">Nucleus</keyword>
<comment type="caution">
    <text evidence="8">The sequence shown here is derived from an EMBL/GenBank/DDBJ whole genome shotgun (WGS) entry which is preliminary data.</text>
</comment>
<comment type="subcellular location">
    <subcellularLocation>
        <location evidence="6">Cytoplasm</location>
    </subcellularLocation>
    <subcellularLocation>
        <location evidence="6">Nucleus</location>
        <location evidence="6">Nucleolus</location>
    </subcellularLocation>
    <subcellularLocation>
        <location evidence="1 6">Nucleus</location>
    </subcellularLocation>
</comment>
<dbReference type="EMBL" id="JAVFKY010000003">
    <property type="protein sequence ID" value="KAK5578397.1"/>
    <property type="molecule type" value="Genomic_DNA"/>
</dbReference>
<keyword evidence="6" id="KW-0238">DNA-binding</keyword>
<dbReference type="PANTHER" id="PTHR15341:SF3">
    <property type="entry name" value="NUCLEAR NUCLEIC ACID-BINDING PROTEIN C1D"/>
    <property type="match status" value="1"/>
</dbReference>
<evidence type="ECO:0000256" key="1">
    <source>
        <dbReference type="ARBA" id="ARBA00004123"/>
    </source>
</evidence>
<evidence type="ECO:0000256" key="3">
    <source>
        <dbReference type="ARBA" id="ARBA00022552"/>
    </source>
</evidence>
<keyword evidence="3 6" id="KW-0698">rRNA processing</keyword>
<dbReference type="InterPro" id="IPR007146">
    <property type="entry name" value="Sas10/Utp3/C1D"/>
</dbReference>
<keyword evidence="6" id="KW-0963">Cytoplasm</keyword>
<dbReference type="PANTHER" id="PTHR15341">
    <property type="entry name" value="SUN-COR STEROID HORMONE RECEPTOR CO-REPRESSOR"/>
    <property type="match status" value="1"/>
</dbReference>
<comment type="function">
    <text evidence="6">Plays a role in the recruitment of the exosome to pre-rRNA to mediate the 3'-5' end processing of the 5.8S rRNA.</text>
</comment>
<evidence type="ECO:0000256" key="4">
    <source>
        <dbReference type="ARBA" id="ARBA00022884"/>
    </source>
</evidence>
<evidence type="ECO:0000256" key="7">
    <source>
        <dbReference type="SAM" id="MobiDB-lite"/>
    </source>
</evidence>
<organism evidence="8 9">
    <name type="scientific">Dictyostelium firmibasis</name>
    <dbReference type="NCBI Taxonomy" id="79012"/>
    <lineage>
        <taxon>Eukaryota</taxon>
        <taxon>Amoebozoa</taxon>
        <taxon>Evosea</taxon>
        <taxon>Eumycetozoa</taxon>
        <taxon>Dictyostelia</taxon>
        <taxon>Dictyosteliales</taxon>
        <taxon>Dictyosteliaceae</taxon>
        <taxon>Dictyostelium</taxon>
    </lineage>
</organism>
<dbReference type="GO" id="GO:0003723">
    <property type="term" value="F:RNA binding"/>
    <property type="evidence" value="ECO:0007669"/>
    <property type="project" value="UniProtKB-UniRule"/>
</dbReference>
<evidence type="ECO:0000256" key="6">
    <source>
        <dbReference type="RuleBase" id="RU368003"/>
    </source>
</evidence>
<gene>
    <name evidence="8" type="ORF">RB653_008067</name>
</gene>
<feature type="compositionally biased region" description="Basic and acidic residues" evidence="7">
    <location>
        <begin position="128"/>
        <end position="141"/>
    </location>
</feature>
<keyword evidence="9" id="KW-1185">Reference proteome</keyword>